<proteinExistence type="predicted"/>
<keyword evidence="1" id="KW-1133">Transmembrane helix</keyword>
<keyword evidence="1" id="KW-0472">Membrane</keyword>
<dbReference type="AlphaFoldDB" id="S2E7S3"/>
<evidence type="ECO:0000313" key="3">
    <source>
        <dbReference type="Proteomes" id="UP000006073"/>
    </source>
</evidence>
<comment type="caution">
    <text evidence="2">The sequence shown here is derived from an EMBL/GenBank/DDBJ whole genome shotgun (WGS) entry which is preliminary data.</text>
</comment>
<dbReference type="EMBL" id="ALWO02000023">
    <property type="protein sequence ID" value="EOZ98333.1"/>
    <property type="molecule type" value="Genomic_DNA"/>
</dbReference>
<sequence length="126" mass="14971">MKEKFPKRDIFKVPEGYFDGLPDKILERSQNEKKTVFLDIVKYAAAAVLVIGLIYFITPFEQSNEQSLQVFLMDEEIEFYIESDFWKAEDILALVDNPDELLDEILAEEWSVYEEIDLDDWDETWF</sequence>
<gene>
    <name evidence="2" type="ORF">A33Q_0987</name>
</gene>
<feature type="transmembrane region" description="Helical" evidence="1">
    <location>
        <begin position="36"/>
        <end position="57"/>
    </location>
</feature>
<accession>S2E7S3</accession>
<organism evidence="2 3">
    <name type="scientific">Indibacter alkaliphilus (strain CCUG 57479 / KCTC 22604 / LW1)</name>
    <dbReference type="NCBI Taxonomy" id="1189612"/>
    <lineage>
        <taxon>Bacteria</taxon>
        <taxon>Pseudomonadati</taxon>
        <taxon>Bacteroidota</taxon>
        <taxon>Cytophagia</taxon>
        <taxon>Cytophagales</taxon>
        <taxon>Cyclobacteriaceae</taxon>
    </lineage>
</organism>
<evidence type="ECO:0000256" key="1">
    <source>
        <dbReference type="SAM" id="Phobius"/>
    </source>
</evidence>
<evidence type="ECO:0000313" key="2">
    <source>
        <dbReference type="EMBL" id="EOZ98333.1"/>
    </source>
</evidence>
<reference evidence="2 3" key="1">
    <citation type="journal article" date="2013" name="Genome Announc.">
        <title>Draft Genome Sequence of Indibacter alkaliphilus Strain LW1T, Isolated from Lonar Lake, a Haloalkaline Lake in the Buldana District of Maharashtra, India.</title>
        <authorList>
            <person name="Singh A."/>
            <person name="Kumar Jangir P."/>
            <person name="Sharma R."/>
            <person name="Singh A."/>
            <person name="Kumar Pinnaka A."/>
            <person name="Shivaji S."/>
        </authorList>
    </citation>
    <scope>NUCLEOTIDE SEQUENCE [LARGE SCALE GENOMIC DNA]</scope>
    <source>
        <strain evidence="3">CCUG 57479 / KCTC 22604 / LW1</strain>
    </source>
</reference>
<dbReference type="OrthoDB" id="893763at2"/>
<keyword evidence="1" id="KW-0812">Transmembrane</keyword>
<name>S2E7S3_INDAL</name>
<dbReference type="RefSeq" id="WP_009032327.1">
    <property type="nucleotide sequence ID" value="NZ_ALWO02000023.1"/>
</dbReference>
<dbReference type="Proteomes" id="UP000006073">
    <property type="component" value="Unassembled WGS sequence"/>
</dbReference>
<keyword evidence="3" id="KW-1185">Reference proteome</keyword>
<dbReference type="STRING" id="1189612.A33Q_0987"/>
<protein>
    <submittedName>
        <fullName evidence="2">Uncharacterized protein</fullName>
    </submittedName>
</protein>